<reference evidence="6" key="1">
    <citation type="submission" date="2019-08" db="EMBL/GenBank/DDBJ databases">
        <authorList>
            <person name="Kucharzyk K."/>
            <person name="Murdoch R.W."/>
            <person name="Higgins S."/>
            <person name="Loffler F."/>
        </authorList>
    </citation>
    <scope>NUCLEOTIDE SEQUENCE</scope>
</reference>
<evidence type="ECO:0000256" key="3">
    <source>
        <dbReference type="ARBA" id="ARBA00022989"/>
    </source>
</evidence>
<dbReference type="InterPro" id="IPR002033">
    <property type="entry name" value="TatC"/>
</dbReference>
<feature type="transmembrane region" description="Helical" evidence="5">
    <location>
        <begin position="117"/>
        <end position="141"/>
    </location>
</feature>
<evidence type="ECO:0000256" key="1">
    <source>
        <dbReference type="ARBA" id="ARBA00004141"/>
    </source>
</evidence>
<dbReference type="PANTHER" id="PTHR30371">
    <property type="entry name" value="SEC-INDEPENDENT PROTEIN TRANSLOCASE PROTEIN TATC"/>
    <property type="match status" value="1"/>
</dbReference>
<dbReference type="NCBIfam" id="TIGR00945">
    <property type="entry name" value="tatC"/>
    <property type="match status" value="1"/>
</dbReference>
<gene>
    <name evidence="6" type="primary">tatC_7</name>
    <name evidence="6" type="ORF">SDC9_31187</name>
</gene>
<dbReference type="PRINTS" id="PR01840">
    <property type="entry name" value="TATCFAMILY"/>
</dbReference>
<accession>A0A644V1K8</accession>
<comment type="subcellular location">
    <subcellularLocation>
        <location evidence="1">Membrane</location>
        <topology evidence="1">Multi-pass membrane protein</topology>
    </subcellularLocation>
</comment>
<proteinExistence type="inferred from homology"/>
<protein>
    <submittedName>
        <fullName evidence="6">Sec-independent protein translocase protein TatC</fullName>
    </submittedName>
</protein>
<evidence type="ECO:0000256" key="4">
    <source>
        <dbReference type="ARBA" id="ARBA00023136"/>
    </source>
</evidence>
<comment type="caution">
    <text evidence="6">The sequence shown here is derived from an EMBL/GenBank/DDBJ whole genome shotgun (WGS) entry which is preliminary data.</text>
</comment>
<keyword evidence="3 5" id="KW-1133">Transmembrane helix</keyword>
<dbReference type="Pfam" id="PF00902">
    <property type="entry name" value="TatC"/>
    <property type="match status" value="1"/>
</dbReference>
<feature type="transmembrane region" description="Helical" evidence="5">
    <location>
        <begin position="161"/>
        <end position="186"/>
    </location>
</feature>
<dbReference type="GO" id="GO:0033281">
    <property type="term" value="C:TAT protein transport complex"/>
    <property type="evidence" value="ECO:0007669"/>
    <property type="project" value="TreeGrafter"/>
</dbReference>
<dbReference type="GO" id="GO:0043953">
    <property type="term" value="P:protein transport by the Tat complex"/>
    <property type="evidence" value="ECO:0007669"/>
    <property type="project" value="TreeGrafter"/>
</dbReference>
<evidence type="ECO:0000313" key="6">
    <source>
        <dbReference type="EMBL" id="MPL85219.1"/>
    </source>
</evidence>
<keyword evidence="2 5" id="KW-0812">Transmembrane</keyword>
<dbReference type="AlphaFoldDB" id="A0A644V1K8"/>
<evidence type="ECO:0000256" key="5">
    <source>
        <dbReference type="SAM" id="Phobius"/>
    </source>
</evidence>
<name>A0A644V1K8_9ZZZZ</name>
<evidence type="ECO:0000256" key="2">
    <source>
        <dbReference type="ARBA" id="ARBA00022692"/>
    </source>
</evidence>
<dbReference type="PANTHER" id="PTHR30371:SF0">
    <property type="entry name" value="SEC-INDEPENDENT PROTEIN TRANSLOCASE PROTEIN TATC, CHLOROPLASTIC-RELATED"/>
    <property type="match status" value="1"/>
</dbReference>
<feature type="transmembrane region" description="Helical" evidence="5">
    <location>
        <begin position="75"/>
        <end position="96"/>
    </location>
</feature>
<dbReference type="GO" id="GO:0009977">
    <property type="term" value="F:proton motive force dependent protein transmembrane transporter activity"/>
    <property type="evidence" value="ECO:0007669"/>
    <property type="project" value="TreeGrafter"/>
</dbReference>
<keyword evidence="4 5" id="KW-0472">Membrane</keyword>
<organism evidence="6">
    <name type="scientific">bioreactor metagenome</name>
    <dbReference type="NCBI Taxonomy" id="1076179"/>
    <lineage>
        <taxon>unclassified sequences</taxon>
        <taxon>metagenomes</taxon>
        <taxon>ecological metagenomes</taxon>
    </lineage>
</organism>
<feature type="transmembrane region" description="Helical" evidence="5">
    <location>
        <begin position="13"/>
        <end position="30"/>
    </location>
</feature>
<dbReference type="EMBL" id="VSSQ01000202">
    <property type="protein sequence ID" value="MPL85219.1"/>
    <property type="molecule type" value="Genomic_DNA"/>
</dbReference>
<feature type="transmembrane region" description="Helical" evidence="5">
    <location>
        <begin position="207"/>
        <end position="235"/>
    </location>
</feature>
<sequence>MTFWDHLDELRKVLFRSVIAIFIIAVPVFLCKEILFGDIIFAPTKDGFILYKWLKGTFPGDFNLELINIDLSAQFFIHISVSLTIAFILAVPYILYQFWSFIKPGLYINEQKATKKAFLFGAFLFIAGVIVGYLFVFPLTLRFLGTYQVSESVPNQISLQSYISMFTRLILIMGIVFEMPALALILSKIGIINKGMLKKYRKHAFTILLIAAAVITPSGDAFTLMVVAAPLYLLYEFSILICRDIN</sequence>
<dbReference type="GO" id="GO:0065002">
    <property type="term" value="P:intracellular protein transmembrane transport"/>
    <property type="evidence" value="ECO:0007669"/>
    <property type="project" value="TreeGrafter"/>
</dbReference>
<dbReference type="HAMAP" id="MF_00902">
    <property type="entry name" value="TatC"/>
    <property type="match status" value="1"/>
</dbReference>